<sequence length="74" mass="8331">MEVPMLLRRVFGSWLVAISWLGLGISGVSSFFIFQPDLKNLLIGLALYLLGQLFFLPRFLFPEEGSGAENLDRL</sequence>
<accession>A0A2H0R434</accession>
<gene>
    <name evidence="2" type="ORF">COV31_02320</name>
</gene>
<keyword evidence="1" id="KW-0812">Transmembrane</keyword>
<name>A0A2H0R434_9BACT</name>
<evidence type="ECO:0000256" key="1">
    <source>
        <dbReference type="SAM" id="Phobius"/>
    </source>
</evidence>
<keyword evidence="1" id="KW-1133">Transmembrane helix</keyword>
<feature type="transmembrane region" description="Helical" evidence="1">
    <location>
        <begin position="41"/>
        <end position="61"/>
    </location>
</feature>
<comment type="caution">
    <text evidence="2">The sequence shown here is derived from an EMBL/GenBank/DDBJ whole genome shotgun (WGS) entry which is preliminary data.</text>
</comment>
<dbReference type="EMBL" id="PCXO01000010">
    <property type="protein sequence ID" value="PIR41220.1"/>
    <property type="molecule type" value="Genomic_DNA"/>
</dbReference>
<organism evidence="2 3">
    <name type="scientific">Candidatus Yanofskybacteria bacterium CG10_big_fil_rev_8_21_14_0_10_46_23</name>
    <dbReference type="NCBI Taxonomy" id="1975098"/>
    <lineage>
        <taxon>Bacteria</taxon>
        <taxon>Candidatus Yanofskyibacteriota</taxon>
    </lineage>
</organism>
<dbReference type="Proteomes" id="UP000230232">
    <property type="component" value="Unassembled WGS sequence"/>
</dbReference>
<keyword evidence="1" id="KW-0472">Membrane</keyword>
<dbReference type="AlphaFoldDB" id="A0A2H0R434"/>
<evidence type="ECO:0000313" key="2">
    <source>
        <dbReference type="EMBL" id="PIR41220.1"/>
    </source>
</evidence>
<reference evidence="2 3" key="1">
    <citation type="submission" date="2017-09" db="EMBL/GenBank/DDBJ databases">
        <title>Depth-based differentiation of microbial function through sediment-hosted aquifers and enrichment of novel symbionts in the deep terrestrial subsurface.</title>
        <authorList>
            <person name="Probst A.J."/>
            <person name="Ladd B."/>
            <person name="Jarett J.K."/>
            <person name="Geller-Mcgrath D.E."/>
            <person name="Sieber C.M."/>
            <person name="Emerson J.B."/>
            <person name="Anantharaman K."/>
            <person name="Thomas B.C."/>
            <person name="Malmstrom R."/>
            <person name="Stieglmeier M."/>
            <person name="Klingl A."/>
            <person name="Woyke T."/>
            <person name="Ryan C.M."/>
            <person name="Banfield J.F."/>
        </authorList>
    </citation>
    <scope>NUCLEOTIDE SEQUENCE [LARGE SCALE GENOMIC DNA]</scope>
    <source>
        <strain evidence="2">CG10_big_fil_rev_8_21_14_0_10_46_23</strain>
    </source>
</reference>
<protein>
    <submittedName>
        <fullName evidence="2">Uncharacterized protein</fullName>
    </submittedName>
</protein>
<proteinExistence type="predicted"/>
<feature type="transmembrane region" description="Helical" evidence="1">
    <location>
        <begin position="12"/>
        <end position="34"/>
    </location>
</feature>
<evidence type="ECO:0000313" key="3">
    <source>
        <dbReference type="Proteomes" id="UP000230232"/>
    </source>
</evidence>